<dbReference type="PANTHER" id="PTHR15495:SF7">
    <property type="entry name" value="GPI INOSITOL-DEACYLASE"/>
    <property type="match status" value="1"/>
</dbReference>
<keyword evidence="7 10" id="KW-0653">Protein transport</keyword>
<evidence type="ECO:0000256" key="11">
    <source>
        <dbReference type="SAM" id="SignalP"/>
    </source>
</evidence>
<evidence type="ECO:0000256" key="1">
    <source>
        <dbReference type="ARBA" id="ARBA00004477"/>
    </source>
</evidence>
<evidence type="ECO:0000313" key="15">
    <source>
        <dbReference type="WBParaSite" id="TTAC_0000279901-mRNA-1"/>
    </source>
</evidence>
<evidence type="ECO:0000256" key="7">
    <source>
        <dbReference type="ARBA" id="ARBA00022927"/>
    </source>
</evidence>
<evidence type="ECO:0000313" key="14">
    <source>
        <dbReference type="Proteomes" id="UP000274429"/>
    </source>
</evidence>
<evidence type="ECO:0000256" key="2">
    <source>
        <dbReference type="ARBA" id="ARBA00006931"/>
    </source>
</evidence>
<evidence type="ECO:0000256" key="8">
    <source>
        <dbReference type="ARBA" id="ARBA00022989"/>
    </source>
</evidence>
<dbReference type="STRING" id="6205.A0A0R3WPV9"/>
<evidence type="ECO:0000259" key="12">
    <source>
        <dbReference type="Pfam" id="PF07819"/>
    </source>
</evidence>
<reference evidence="13 14" key="2">
    <citation type="submission" date="2018-11" db="EMBL/GenBank/DDBJ databases">
        <authorList>
            <consortium name="Pathogen Informatics"/>
        </authorList>
    </citation>
    <scope>NUCLEOTIDE SEQUENCE [LARGE SCALE GENOMIC DNA]</scope>
</reference>
<dbReference type="Pfam" id="PF07819">
    <property type="entry name" value="PGAP1"/>
    <property type="match status" value="1"/>
</dbReference>
<dbReference type="InterPro" id="IPR012908">
    <property type="entry name" value="PGAP1-ab_dom-like"/>
</dbReference>
<keyword evidence="8" id="KW-1133">Transmembrane helix</keyword>
<keyword evidence="5 10" id="KW-0378">Hydrolase</keyword>
<dbReference type="GO" id="GO:0015031">
    <property type="term" value="P:protein transport"/>
    <property type="evidence" value="ECO:0007669"/>
    <property type="project" value="UniProtKB-KW"/>
</dbReference>
<proteinExistence type="inferred from homology"/>
<dbReference type="EMBL" id="UYWX01001504">
    <property type="protein sequence ID" value="VDM21152.1"/>
    <property type="molecule type" value="Genomic_DNA"/>
</dbReference>
<evidence type="ECO:0000256" key="6">
    <source>
        <dbReference type="ARBA" id="ARBA00022824"/>
    </source>
</evidence>
<keyword evidence="3 10" id="KW-0813">Transport</keyword>
<dbReference type="GO" id="GO:0050185">
    <property type="term" value="F:phosphatidylinositol deacylase activity"/>
    <property type="evidence" value="ECO:0007669"/>
    <property type="project" value="TreeGrafter"/>
</dbReference>
<keyword evidence="9 10" id="KW-0472">Membrane</keyword>
<dbReference type="WBParaSite" id="TTAC_0000279901-mRNA-1">
    <property type="protein sequence ID" value="TTAC_0000279901-mRNA-1"/>
    <property type="gene ID" value="TTAC_0000279901"/>
</dbReference>
<evidence type="ECO:0000256" key="4">
    <source>
        <dbReference type="ARBA" id="ARBA00022692"/>
    </source>
</evidence>
<accession>A0A0R3WPV9</accession>
<dbReference type="GO" id="GO:0006888">
    <property type="term" value="P:endoplasmic reticulum to Golgi vesicle-mediated transport"/>
    <property type="evidence" value="ECO:0007669"/>
    <property type="project" value="TreeGrafter"/>
</dbReference>
<keyword evidence="6 10" id="KW-0256">Endoplasmic reticulum</keyword>
<feature type="chain" id="PRO_5043132956" description="GPI inositol-deacylase" evidence="11">
    <location>
        <begin position="24"/>
        <end position="367"/>
    </location>
</feature>
<dbReference type="AlphaFoldDB" id="A0A0R3WPV9"/>
<comment type="function">
    <text evidence="10">Involved in inositol deacylation of GPI-anchored proteins which plays important roles in the quality control and ER-associated degradation of GPI-anchored proteins.</text>
</comment>
<dbReference type="GO" id="GO:0005789">
    <property type="term" value="C:endoplasmic reticulum membrane"/>
    <property type="evidence" value="ECO:0007669"/>
    <property type="project" value="UniProtKB-SubCell"/>
</dbReference>
<evidence type="ECO:0000256" key="9">
    <source>
        <dbReference type="ARBA" id="ARBA00023136"/>
    </source>
</evidence>
<keyword evidence="11" id="KW-0732">Signal</keyword>
<keyword evidence="4" id="KW-0812">Transmembrane</keyword>
<feature type="domain" description="GPI inositol-deacylase PGAP1-like alpha/beta" evidence="12">
    <location>
        <begin position="64"/>
        <end position="276"/>
    </location>
</feature>
<evidence type="ECO:0000256" key="3">
    <source>
        <dbReference type="ARBA" id="ARBA00022448"/>
    </source>
</evidence>
<dbReference type="InterPro" id="IPR029058">
    <property type="entry name" value="AB_hydrolase_fold"/>
</dbReference>
<protein>
    <recommendedName>
        <fullName evidence="10">GPI inositol-deacylase</fullName>
        <ecNumber evidence="10">3.1.-.-</ecNumber>
    </recommendedName>
</protein>
<dbReference type="GO" id="GO:0006505">
    <property type="term" value="P:GPI anchor metabolic process"/>
    <property type="evidence" value="ECO:0007669"/>
    <property type="project" value="TreeGrafter"/>
</dbReference>
<sequence length="367" mass="41128">MLRLVLICCVVSGGILIYRSAQQENECLMTYTYEHTYVEGKAVDSCQRYRLGVYRERVPFRRTIPVLFIPGSQGHPKQVRSLATTAFEIPLINSLNYTFEFFSLDFSQDTSALSSEVVERQAECVVDVVPFIYHLFVTTPVPITIVGHSMGGVVAHYALAKAKFDPSMVNWVITLASPLRSPVVALGVHLLRIYERIYKFWRSVPLDNSYEHVTFLSITGGISDHQVWDGLGKTTLPVDRALHLSTPSINEVWLSCDHLCILWCRQLVFRINQALFANVNATTRMPLASRAERMDVLKSTFLSHSVPLSPPLTSTFDQSPGVVDPSCVWFNRAGDLNGVYTTSKILTVSVGEVVKSSCPFKLLTCRQ</sequence>
<comment type="subcellular location">
    <subcellularLocation>
        <location evidence="1">Endoplasmic reticulum membrane</location>
        <topology evidence="1">Multi-pass membrane protein</topology>
    </subcellularLocation>
</comment>
<evidence type="ECO:0000313" key="13">
    <source>
        <dbReference type="EMBL" id="VDM21152.1"/>
    </source>
</evidence>
<reference evidence="15" key="1">
    <citation type="submission" date="2017-02" db="UniProtKB">
        <authorList>
            <consortium name="WormBaseParasite"/>
        </authorList>
    </citation>
    <scope>IDENTIFICATION</scope>
</reference>
<dbReference type="SUPFAM" id="SSF53474">
    <property type="entry name" value="alpha/beta-Hydrolases"/>
    <property type="match status" value="1"/>
</dbReference>
<evidence type="ECO:0000256" key="10">
    <source>
        <dbReference type="RuleBase" id="RU365011"/>
    </source>
</evidence>
<dbReference type="EC" id="3.1.-.-" evidence="10"/>
<dbReference type="PANTHER" id="PTHR15495">
    <property type="entry name" value="NEGATIVE REGULATOR OF VESICLE FORMATION-RELATED"/>
    <property type="match status" value="1"/>
</dbReference>
<dbReference type="InterPro" id="IPR039529">
    <property type="entry name" value="PGAP1/BST1"/>
</dbReference>
<dbReference type="OrthoDB" id="348976at2759"/>
<name>A0A0R3WPV9_HYDTA</name>
<keyword evidence="14" id="KW-1185">Reference proteome</keyword>
<comment type="similarity">
    <text evidence="2 10">Belongs to the GPI inositol-deacylase family.</text>
</comment>
<organism evidence="15">
    <name type="scientific">Hydatigena taeniaeformis</name>
    <name type="common">Feline tapeworm</name>
    <name type="synonym">Taenia taeniaeformis</name>
    <dbReference type="NCBI Taxonomy" id="6205"/>
    <lineage>
        <taxon>Eukaryota</taxon>
        <taxon>Metazoa</taxon>
        <taxon>Spiralia</taxon>
        <taxon>Lophotrochozoa</taxon>
        <taxon>Platyhelminthes</taxon>
        <taxon>Cestoda</taxon>
        <taxon>Eucestoda</taxon>
        <taxon>Cyclophyllidea</taxon>
        <taxon>Taeniidae</taxon>
        <taxon>Hydatigera</taxon>
    </lineage>
</organism>
<evidence type="ECO:0000256" key="5">
    <source>
        <dbReference type="ARBA" id="ARBA00022801"/>
    </source>
</evidence>
<dbReference type="Gene3D" id="3.40.50.1820">
    <property type="entry name" value="alpha/beta hydrolase"/>
    <property type="match status" value="1"/>
</dbReference>
<feature type="signal peptide" evidence="11">
    <location>
        <begin position="1"/>
        <end position="23"/>
    </location>
</feature>
<dbReference type="Proteomes" id="UP000274429">
    <property type="component" value="Unassembled WGS sequence"/>
</dbReference>
<gene>
    <name evidence="13" type="ORF">TTAC_LOCUS2784</name>
</gene>